<feature type="repeat" description="PPR" evidence="2">
    <location>
        <begin position="72"/>
        <end position="106"/>
    </location>
</feature>
<dbReference type="Pfam" id="PF13041">
    <property type="entry name" value="PPR_2"/>
    <property type="match status" value="2"/>
</dbReference>
<dbReference type="OrthoDB" id="1909720at2759"/>
<dbReference type="InterPro" id="IPR050421">
    <property type="entry name" value="PPR"/>
</dbReference>
<dbReference type="AlphaFoldDB" id="A0A835LY76"/>
<dbReference type="NCBIfam" id="TIGR00756">
    <property type="entry name" value="PPR"/>
    <property type="match status" value="3"/>
</dbReference>
<organism evidence="3 4">
    <name type="scientific">Coptis chinensis</name>
    <dbReference type="NCBI Taxonomy" id="261450"/>
    <lineage>
        <taxon>Eukaryota</taxon>
        <taxon>Viridiplantae</taxon>
        <taxon>Streptophyta</taxon>
        <taxon>Embryophyta</taxon>
        <taxon>Tracheophyta</taxon>
        <taxon>Spermatophyta</taxon>
        <taxon>Magnoliopsida</taxon>
        <taxon>Ranunculales</taxon>
        <taxon>Ranunculaceae</taxon>
        <taxon>Coptidoideae</taxon>
        <taxon>Coptis</taxon>
    </lineage>
</organism>
<feature type="repeat" description="PPR" evidence="2">
    <location>
        <begin position="175"/>
        <end position="209"/>
    </location>
</feature>
<evidence type="ECO:0000313" key="3">
    <source>
        <dbReference type="EMBL" id="KAF9607539.1"/>
    </source>
</evidence>
<dbReference type="Proteomes" id="UP000631114">
    <property type="component" value="Unassembled WGS sequence"/>
</dbReference>
<keyword evidence="1" id="KW-0677">Repeat</keyword>
<dbReference type="Gene3D" id="1.25.40.10">
    <property type="entry name" value="Tetratricopeptide repeat domain"/>
    <property type="match status" value="2"/>
</dbReference>
<sequence>MLQLHIYPDKHTLLFLLKSAKSLSQGKQIHNHAIITGFKSYGYLQNSLIKMYSEYGQMNLAHQVLQQMAQQDVVSFNILISGYARKGCSVEALQLFHEMVFTGIDPDEFTMVGLLMSCGRLSDKRLGKSIHAWIARRELYGAQNLILLNALLDMYVKSEELELAQRIFGTLREKDVISWNTIISGYAKIGDLESASSLFNEMPKKDLVSWNSLIAGYAQRRNWSAVMDLFKGMIGENVKPDKVTVVTLVCAAAEVGVLYQGR</sequence>
<dbReference type="PANTHER" id="PTHR47928">
    <property type="entry name" value="REPEAT-CONTAINING PROTEIN, PUTATIVE-RELATED"/>
    <property type="match status" value="1"/>
</dbReference>
<comment type="caution">
    <text evidence="3">The sequence shown here is derived from an EMBL/GenBank/DDBJ whole genome shotgun (WGS) entry which is preliminary data.</text>
</comment>
<evidence type="ECO:0000313" key="4">
    <source>
        <dbReference type="Proteomes" id="UP000631114"/>
    </source>
</evidence>
<dbReference type="InterPro" id="IPR011990">
    <property type="entry name" value="TPR-like_helical_dom_sf"/>
</dbReference>
<keyword evidence="4" id="KW-1185">Reference proteome</keyword>
<dbReference type="PANTHER" id="PTHR47928:SF146">
    <property type="entry name" value="DYW DOMAIN-CONTAINING PROTEIN"/>
    <property type="match status" value="1"/>
</dbReference>
<gene>
    <name evidence="3" type="ORF">IFM89_036901</name>
</gene>
<dbReference type="FunFam" id="1.25.40.10:FF:000412">
    <property type="entry name" value="Putative pentatricopeptide repeat-containing protein"/>
    <property type="match status" value="1"/>
</dbReference>
<dbReference type="Pfam" id="PF01535">
    <property type="entry name" value="PPR"/>
    <property type="match status" value="2"/>
</dbReference>
<dbReference type="InterPro" id="IPR002885">
    <property type="entry name" value="PPR_rpt"/>
</dbReference>
<dbReference type="PROSITE" id="PS51375">
    <property type="entry name" value="PPR"/>
    <property type="match status" value="2"/>
</dbReference>
<protein>
    <recommendedName>
        <fullName evidence="5">Pentatricopeptide repeat-containing protein</fullName>
    </recommendedName>
</protein>
<reference evidence="3 4" key="1">
    <citation type="submission" date="2020-10" db="EMBL/GenBank/DDBJ databases">
        <title>The Coptis chinensis genome and diversification of protoberbering-type alkaloids.</title>
        <authorList>
            <person name="Wang B."/>
            <person name="Shu S."/>
            <person name="Song C."/>
            <person name="Liu Y."/>
        </authorList>
    </citation>
    <scope>NUCLEOTIDE SEQUENCE [LARGE SCALE GENOMIC DNA]</scope>
    <source>
        <strain evidence="3">HL-2020</strain>
        <tissue evidence="3">Leaf</tissue>
    </source>
</reference>
<evidence type="ECO:0000256" key="1">
    <source>
        <dbReference type="ARBA" id="ARBA00022737"/>
    </source>
</evidence>
<name>A0A835LY76_9MAGN</name>
<dbReference type="EMBL" id="JADFTS010000005">
    <property type="protein sequence ID" value="KAF9607539.1"/>
    <property type="molecule type" value="Genomic_DNA"/>
</dbReference>
<evidence type="ECO:0000256" key="2">
    <source>
        <dbReference type="PROSITE-ProRule" id="PRU00708"/>
    </source>
</evidence>
<evidence type="ECO:0008006" key="5">
    <source>
        <dbReference type="Google" id="ProtNLM"/>
    </source>
</evidence>
<dbReference type="FunFam" id="1.25.40.10:FF:001384">
    <property type="entry name" value="Pentatricopeptide repeat-containing protein mitochondrial"/>
    <property type="match status" value="1"/>
</dbReference>
<proteinExistence type="predicted"/>
<accession>A0A835LY76</accession>